<dbReference type="AlphaFoldDB" id="A0AAN7VTC9"/>
<comment type="caution">
    <text evidence="1">The sequence shown here is derived from an EMBL/GenBank/DDBJ whole genome shotgun (WGS) entry which is preliminary data.</text>
</comment>
<accession>A0AAN7VTC9</accession>
<dbReference type="Proteomes" id="UP001329430">
    <property type="component" value="Chromosome 1"/>
</dbReference>
<evidence type="ECO:0000313" key="1">
    <source>
        <dbReference type="EMBL" id="KAK5650246.1"/>
    </source>
</evidence>
<proteinExistence type="predicted"/>
<gene>
    <name evidence="1" type="ORF">RI129_001275</name>
</gene>
<organism evidence="1 2">
    <name type="scientific">Pyrocoelia pectoralis</name>
    <dbReference type="NCBI Taxonomy" id="417401"/>
    <lineage>
        <taxon>Eukaryota</taxon>
        <taxon>Metazoa</taxon>
        <taxon>Ecdysozoa</taxon>
        <taxon>Arthropoda</taxon>
        <taxon>Hexapoda</taxon>
        <taxon>Insecta</taxon>
        <taxon>Pterygota</taxon>
        <taxon>Neoptera</taxon>
        <taxon>Endopterygota</taxon>
        <taxon>Coleoptera</taxon>
        <taxon>Polyphaga</taxon>
        <taxon>Elateriformia</taxon>
        <taxon>Elateroidea</taxon>
        <taxon>Lampyridae</taxon>
        <taxon>Lampyrinae</taxon>
        <taxon>Pyrocoelia</taxon>
    </lineage>
</organism>
<dbReference type="EMBL" id="JAVRBK010000001">
    <property type="protein sequence ID" value="KAK5650246.1"/>
    <property type="molecule type" value="Genomic_DNA"/>
</dbReference>
<name>A0AAN7VTC9_9COLE</name>
<keyword evidence="2" id="KW-1185">Reference proteome</keyword>
<sequence>MEAVTQAIKNVKSSLSTEGSEDPFTTVSYKNKSTRSKNTPIVGELNIDHTKVSLRASPKQAYLHVYRLHPDTKVDDLCSYLKPTFPEVSCEQLKSLHPESYSSFKIKLNYLHYFFKENINLLWLFASYPPTKQLAPSSAANSGSFERCVKIDHLIVNMPRYLNEYLQIDCICQFWLCFPYLPSSFPSIDQFLDMVKNTLTILDNTEIETCPI</sequence>
<protein>
    <submittedName>
        <fullName evidence="1">Uncharacterized protein</fullName>
    </submittedName>
</protein>
<reference evidence="1 2" key="1">
    <citation type="journal article" date="2024" name="Insects">
        <title>An Improved Chromosome-Level Genome Assembly of the Firefly Pyrocoelia pectoralis.</title>
        <authorList>
            <person name="Fu X."/>
            <person name="Meyer-Rochow V.B."/>
            <person name="Ballantyne L."/>
            <person name="Zhu X."/>
        </authorList>
    </citation>
    <scope>NUCLEOTIDE SEQUENCE [LARGE SCALE GENOMIC DNA]</scope>
    <source>
        <strain evidence="1">XCY_ONT2</strain>
    </source>
</reference>
<evidence type="ECO:0000313" key="2">
    <source>
        <dbReference type="Proteomes" id="UP001329430"/>
    </source>
</evidence>